<gene>
    <name evidence="6" type="ORF">DIATSA_LOCUS10318</name>
</gene>
<keyword evidence="3" id="KW-1133">Transmembrane helix</keyword>
<dbReference type="PROSITE" id="PS00028">
    <property type="entry name" value="ZINC_FINGER_C2H2_1"/>
    <property type="match status" value="2"/>
</dbReference>
<evidence type="ECO:0000259" key="4">
    <source>
        <dbReference type="PROSITE" id="PS50157"/>
    </source>
</evidence>
<keyword evidence="2" id="KW-0479">Metal-binding</keyword>
<evidence type="ECO:0000313" key="6">
    <source>
        <dbReference type="EMBL" id="CAG9792831.1"/>
    </source>
</evidence>
<dbReference type="EMBL" id="OU893336">
    <property type="protein sequence ID" value="CAG9792831.1"/>
    <property type="molecule type" value="Genomic_DNA"/>
</dbReference>
<dbReference type="Gene3D" id="3.30.160.60">
    <property type="entry name" value="Classic Zinc Finger"/>
    <property type="match status" value="1"/>
</dbReference>
<sequence length="357" mass="42137">MSEIKICRICLRTEAKLYKFDRFQLMYYYEEVMALKVNIKDGLPHYFCYECATLLHKFHKFKEKCYRGQKALKELLWKGAVSILGISLLINVNILLKIQFNLQITYELVYKLDRTALDLQSPLEVLTISDRVKTYVIRDDSVIKNIKEESTQDVEYNREHSYRNSFTDCEDDDHGESEIDLIEHNTEDEKPILCDSDKVEIALNGQPCSPTTVFLNDKEIKMKSENVKMNNDTVVAITPKAKKYKFVSNKKHAKFLDANHWKKINLSEEEAIEAFRARAENQKYLAAAFKCTDCFKGFSKLDMLTRHMQLRHNEAIGMNECRFCRMRFKWDCLLRKHMRAHFTKYECLRCHLVCPLE</sequence>
<keyword evidence="7" id="KW-1185">Reference proteome</keyword>
<feature type="binding site" evidence="2">
    <location>
        <position position="7"/>
    </location>
    <ligand>
        <name>Zn(2+)</name>
        <dbReference type="ChEBI" id="CHEBI:29105"/>
    </ligand>
</feature>
<feature type="domain" description="C2H2-type" evidence="4">
    <location>
        <begin position="289"/>
        <end position="312"/>
    </location>
</feature>
<evidence type="ECO:0000256" key="3">
    <source>
        <dbReference type="SAM" id="Phobius"/>
    </source>
</evidence>
<dbReference type="AlphaFoldDB" id="A0A9N9RAB3"/>
<dbReference type="PROSITE" id="PS51915">
    <property type="entry name" value="ZAD"/>
    <property type="match status" value="1"/>
</dbReference>
<keyword evidence="3" id="KW-0472">Membrane</keyword>
<dbReference type="PROSITE" id="PS50157">
    <property type="entry name" value="ZINC_FINGER_C2H2_2"/>
    <property type="match status" value="2"/>
</dbReference>
<evidence type="ECO:0000256" key="2">
    <source>
        <dbReference type="PROSITE-ProRule" id="PRU01263"/>
    </source>
</evidence>
<evidence type="ECO:0000256" key="1">
    <source>
        <dbReference type="PROSITE-ProRule" id="PRU00042"/>
    </source>
</evidence>
<feature type="domain" description="C2H2-type" evidence="4">
    <location>
        <begin position="319"/>
        <end position="346"/>
    </location>
</feature>
<dbReference type="InterPro" id="IPR036236">
    <property type="entry name" value="Znf_C2H2_sf"/>
</dbReference>
<dbReference type="InterPro" id="IPR013087">
    <property type="entry name" value="Znf_C2H2_type"/>
</dbReference>
<evidence type="ECO:0000259" key="5">
    <source>
        <dbReference type="PROSITE" id="PS51915"/>
    </source>
</evidence>
<dbReference type="SMART" id="SM00355">
    <property type="entry name" value="ZnF_C2H2"/>
    <property type="match status" value="2"/>
</dbReference>
<dbReference type="SUPFAM" id="SSF57667">
    <property type="entry name" value="beta-beta-alpha zinc fingers"/>
    <property type="match status" value="1"/>
</dbReference>
<accession>A0A9N9RAB3</accession>
<reference evidence="6" key="1">
    <citation type="submission" date="2021-12" db="EMBL/GenBank/DDBJ databases">
        <authorList>
            <person name="King R."/>
        </authorList>
    </citation>
    <scope>NUCLEOTIDE SEQUENCE</scope>
</reference>
<reference evidence="6" key="2">
    <citation type="submission" date="2022-10" db="EMBL/GenBank/DDBJ databases">
        <authorList>
            <consortium name="ENA_rothamsted_submissions"/>
            <consortium name="culmorum"/>
            <person name="King R."/>
        </authorList>
    </citation>
    <scope>NUCLEOTIDE SEQUENCE</scope>
</reference>
<keyword evidence="3" id="KW-0812">Transmembrane</keyword>
<feature type="domain" description="ZAD" evidence="5">
    <location>
        <begin position="5"/>
        <end position="75"/>
    </location>
</feature>
<dbReference type="Gene3D" id="3.40.1800.20">
    <property type="match status" value="1"/>
</dbReference>
<dbReference type="SMART" id="SM00868">
    <property type="entry name" value="zf-AD"/>
    <property type="match status" value="1"/>
</dbReference>
<dbReference type="SUPFAM" id="SSF57716">
    <property type="entry name" value="Glucocorticoid receptor-like (DNA-binding domain)"/>
    <property type="match status" value="1"/>
</dbReference>
<dbReference type="Proteomes" id="UP001153714">
    <property type="component" value="Chromosome 5"/>
</dbReference>
<organism evidence="6 7">
    <name type="scientific">Diatraea saccharalis</name>
    <name type="common">sugarcane borer</name>
    <dbReference type="NCBI Taxonomy" id="40085"/>
    <lineage>
        <taxon>Eukaryota</taxon>
        <taxon>Metazoa</taxon>
        <taxon>Ecdysozoa</taxon>
        <taxon>Arthropoda</taxon>
        <taxon>Hexapoda</taxon>
        <taxon>Insecta</taxon>
        <taxon>Pterygota</taxon>
        <taxon>Neoptera</taxon>
        <taxon>Endopterygota</taxon>
        <taxon>Lepidoptera</taxon>
        <taxon>Glossata</taxon>
        <taxon>Ditrysia</taxon>
        <taxon>Pyraloidea</taxon>
        <taxon>Crambidae</taxon>
        <taxon>Crambinae</taxon>
        <taxon>Diatraea</taxon>
    </lineage>
</organism>
<keyword evidence="1" id="KW-0863">Zinc-finger</keyword>
<dbReference type="GO" id="GO:0005634">
    <property type="term" value="C:nucleus"/>
    <property type="evidence" value="ECO:0007669"/>
    <property type="project" value="InterPro"/>
</dbReference>
<name>A0A9N9RAB3_9NEOP</name>
<dbReference type="InterPro" id="IPR012934">
    <property type="entry name" value="Znf_AD"/>
</dbReference>
<evidence type="ECO:0000313" key="7">
    <source>
        <dbReference type="Proteomes" id="UP001153714"/>
    </source>
</evidence>
<proteinExistence type="predicted"/>
<dbReference type="OrthoDB" id="6365676at2759"/>
<feature type="binding site" evidence="2">
    <location>
        <position position="48"/>
    </location>
    <ligand>
        <name>Zn(2+)</name>
        <dbReference type="ChEBI" id="CHEBI:29105"/>
    </ligand>
</feature>
<dbReference type="Pfam" id="PF07776">
    <property type="entry name" value="zf-AD"/>
    <property type="match status" value="1"/>
</dbReference>
<feature type="transmembrane region" description="Helical" evidence="3">
    <location>
        <begin position="75"/>
        <end position="96"/>
    </location>
</feature>
<feature type="binding site" evidence="2">
    <location>
        <position position="10"/>
    </location>
    <ligand>
        <name>Zn(2+)</name>
        <dbReference type="ChEBI" id="CHEBI:29105"/>
    </ligand>
</feature>
<keyword evidence="2" id="KW-0862">Zinc</keyword>
<protein>
    <submittedName>
        <fullName evidence="6">Uncharacterized protein</fullName>
    </submittedName>
</protein>
<feature type="binding site" evidence="2">
    <location>
        <position position="51"/>
    </location>
    <ligand>
        <name>Zn(2+)</name>
        <dbReference type="ChEBI" id="CHEBI:29105"/>
    </ligand>
</feature>
<dbReference type="GO" id="GO:0008270">
    <property type="term" value="F:zinc ion binding"/>
    <property type="evidence" value="ECO:0007669"/>
    <property type="project" value="UniProtKB-UniRule"/>
</dbReference>